<keyword evidence="7" id="KW-0119">Carbohydrate metabolism</keyword>
<feature type="domain" description="PA14" evidence="12">
    <location>
        <begin position="432"/>
        <end position="601"/>
    </location>
</feature>
<evidence type="ECO:0000256" key="6">
    <source>
        <dbReference type="ARBA" id="ARBA00023180"/>
    </source>
</evidence>
<dbReference type="PRINTS" id="PR00133">
    <property type="entry name" value="GLHYDRLASE3"/>
</dbReference>
<dbReference type="Pfam" id="PF01915">
    <property type="entry name" value="Glyco_hydro_3_C"/>
    <property type="match status" value="1"/>
</dbReference>
<evidence type="ECO:0000313" key="14">
    <source>
        <dbReference type="Proteomes" id="UP000258309"/>
    </source>
</evidence>
<dbReference type="InterPro" id="IPR026891">
    <property type="entry name" value="Fn3-like"/>
</dbReference>
<dbReference type="Pfam" id="PF07691">
    <property type="entry name" value="PA14"/>
    <property type="match status" value="1"/>
</dbReference>
<dbReference type="InterPro" id="IPR001764">
    <property type="entry name" value="Glyco_hydro_3_N"/>
</dbReference>
<dbReference type="SMART" id="SM01217">
    <property type="entry name" value="Fn3_like"/>
    <property type="match status" value="1"/>
</dbReference>
<keyword evidence="3" id="KW-0858">Xylan degradation</keyword>
<comment type="catalytic activity">
    <reaction evidence="10">
        <text>Hydrolysis of (1-&gt;4)-beta-D-xylans, to remove successive D-xylose residues from the non-reducing termini.</text>
        <dbReference type="EC" id="3.2.1.37"/>
    </reaction>
</comment>
<keyword evidence="8" id="KW-0326">Glycosidase</keyword>
<evidence type="ECO:0000313" key="13">
    <source>
        <dbReference type="EMBL" id="RFU35513.1"/>
    </source>
</evidence>
<evidence type="ECO:0000256" key="9">
    <source>
        <dbReference type="ARBA" id="ARBA00023326"/>
    </source>
</evidence>
<evidence type="ECO:0000256" key="2">
    <source>
        <dbReference type="ARBA" id="ARBA00005336"/>
    </source>
</evidence>
<dbReference type="InterPro" id="IPR017853">
    <property type="entry name" value="GH"/>
</dbReference>
<dbReference type="EMBL" id="NCSJ02000007">
    <property type="protein sequence ID" value="RFU35513.1"/>
    <property type="molecule type" value="Genomic_DNA"/>
</dbReference>
<keyword evidence="4" id="KW-0732">Signal</keyword>
<evidence type="ECO:0000256" key="3">
    <source>
        <dbReference type="ARBA" id="ARBA00022651"/>
    </source>
</evidence>
<dbReference type="InterPro" id="IPR002772">
    <property type="entry name" value="Glyco_hydro_3_C"/>
</dbReference>
<keyword evidence="14" id="KW-1185">Reference proteome</keyword>
<dbReference type="Pfam" id="PF14310">
    <property type="entry name" value="Fn3-like"/>
    <property type="match status" value="1"/>
</dbReference>
<sequence length="872" mass="94295">MIDDVFHLVPDAGIGVIHDWYPFNKTEYNAMQALNLQKSRLKVPFLQYGECLHGVGSMKQSMFPQNIAMGASFDTDLVHRVGNALGAEARSIGIHACLSPVLDLGKEPRWGRVQENFGEDFVLTSHMGVAYASGLSKNGSWSRTDAIAPVMKHFSAHGSPRGGLNAAPFMARGLRQVLSEMLVPFKAAVDLGGVRGVMMAYSELDEIPCSVHPFLYEQLDNWGFKGFVTSDDGGISQLFTGHHVATSPADALQQWFNAGGGVSYYDFPLDVFVNATVGLVKNGTVKKSTLQSHVRRILDLKYDLGLFHNPYIPEDIDPQALTASHLPLTLEAAYKSIVLLENRNATLPIDPPKQNISKIAVVGPFSDVLNFGDYSGMAGSGPPANASTIRQGIVEQITSKYPNVTITSAWGSNTWQYNSQYAIPGYHLSANGSVGGLVATYFADTEFKDPAFRTVEIPNRDWGLYPPNGLPSNNFSVIWEGELDVPVNCDVDGWIGVAVGGNDTAKLYIDGKLVAQSNTTLLGNMQPTIESYAYITANGSAPPLGASEFTFKPLSKHHIRIEYQAWVYVVRSLSASTINAQVQLFWNLVDRKDAISQAKSVSSDADLIVLAVGAGWNSDGESGDRAELNLAPDQEKLAYTLLDLGKPVVVVVEGGRPFAIPEIYARSAAVLDAFFPGQSGGRAIADVLFGDFNPGARVPVSIPYSSAALPSYYNDKSVGPQYLDIPNLPLYPFGYGLSYTTFSQQLQGAKSTRSGSHGFSAGDIITFSVSVTNNGTVAGSHVPQIYLLNRSGSSVTTPVKQLVAFSRVYLEPGETATVGLQLEVDRYLPIINRKYKQELEKGEYVFALLNDSSSGASTNMNVTLPCLSSHTY</sequence>
<dbReference type="Proteomes" id="UP000258309">
    <property type="component" value="Unassembled WGS sequence"/>
</dbReference>
<comment type="similarity">
    <text evidence="2">Belongs to the glycosyl hydrolase 3 family.</text>
</comment>
<dbReference type="EC" id="3.2.1.37" evidence="11"/>
<dbReference type="SUPFAM" id="SSF52279">
    <property type="entry name" value="Beta-D-glucan exohydrolase, C-terminal domain"/>
    <property type="match status" value="1"/>
</dbReference>
<keyword evidence="5" id="KW-0378">Hydrolase</keyword>
<accession>A0A3E2HQ76</accession>
<dbReference type="OMA" id="GVIHDWY"/>
<dbReference type="Gene3D" id="2.60.40.10">
    <property type="entry name" value="Immunoglobulins"/>
    <property type="match status" value="1"/>
</dbReference>
<dbReference type="SUPFAM" id="SSF51445">
    <property type="entry name" value="(Trans)glycosidases"/>
    <property type="match status" value="1"/>
</dbReference>
<evidence type="ECO:0000256" key="7">
    <source>
        <dbReference type="ARBA" id="ARBA00023277"/>
    </source>
</evidence>
<dbReference type="InterPro" id="IPR036962">
    <property type="entry name" value="Glyco_hydro_3_N_sf"/>
</dbReference>
<evidence type="ECO:0000256" key="8">
    <source>
        <dbReference type="ARBA" id="ARBA00023295"/>
    </source>
</evidence>
<keyword evidence="6" id="KW-0325">Glycoprotein</keyword>
<dbReference type="PROSITE" id="PS51820">
    <property type="entry name" value="PA14"/>
    <property type="match status" value="1"/>
</dbReference>
<dbReference type="AlphaFoldDB" id="A0A3E2HQ76"/>
<dbReference type="Pfam" id="PF00933">
    <property type="entry name" value="Glyco_hydro_3"/>
    <property type="match status" value="1"/>
</dbReference>
<organism evidence="13 14">
    <name type="scientific">Scytalidium lignicola</name>
    <name type="common">Hyphomycete</name>
    <dbReference type="NCBI Taxonomy" id="5539"/>
    <lineage>
        <taxon>Eukaryota</taxon>
        <taxon>Fungi</taxon>
        <taxon>Dikarya</taxon>
        <taxon>Ascomycota</taxon>
        <taxon>Pezizomycotina</taxon>
        <taxon>Leotiomycetes</taxon>
        <taxon>Leotiomycetes incertae sedis</taxon>
        <taxon>Scytalidium</taxon>
    </lineage>
</organism>
<dbReference type="GO" id="GO:0045493">
    <property type="term" value="P:xylan catabolic process"/>
    <property type="evidence" value="ECO:0007669"/>
    <property type="project" value="UniProtKB-KW"/>
</dbReference>
<evidence type="ECO:0000256" key="10">
    <source>
        <dbReference type="ARBA" id="ARBA00024574"/>
    </source>
</evidence>
<dbReference type="Gene3D" id="3.40.50.1700">
    <property type="entry name" value="Glycoside hydrolase family 3 C-terminal domain"/>
    <property type="match status" value="2"/>
</dbReference>
<evidence type="ECO:0000259" key="12">
    <source>
        <dbReference type="PROSITE" id="PS51820"/>
    </source>
</evidence>
<proteinExistence type="inferred from homology"/>
<protein>
    <recommendedName>
        <fullName evidence="11">xylan 1,4-beta-xylosidase</fullName>
        <ecNumber evidence="11">3.2.1.37</ecNumber>
    </recommendedName>
</protein>
<dbReference type="InterPro" id="IPR011658">
    <property type="entry name" value="PA14_dom"/>
</dbReference>
<dbReference type="STRING" id="5539.A0A3E2HQ76"/>
<comment type="caution">
    <text evidence="13">The sequence shown here is derived from an EMBL/GenBank/DDBJ whole genome shotgun (WGS) entry which is preliminary data.</text>
</comment>
<dbReference type="GO" id="GO:0031222">
    <property type="term" value="P:arabinan catabolic process"/>
    <property type="evidence" value="ECO:0007669"/>
    <property type="project" value="TreeGrafter"/>
</dbReference>
<dbReference type="SUPFAM" id="SSF56988">
    <property type="entry name" value="Anthrax protective antigen"/>
    <property type="match status" value="1"/>
</dbReference>
<comment type="pathway">
    <text evidence="1">Glycan degradation; xylan degradation.</text>
</comment>
<dbReference type="InterPro" id="IPR044993">
    <property type="entry name" value="BXL"/>
</dbReference>
<dbReference type="GO" id="GO:0009044">
    <property type="term" value="F:xylan 1,4-beta-xylosidase activity"/>
    <property type="evidence" value="ECO:0007669"/>
    <property type="project" value="UniProtKB-EC"/>
</dbReference>
<dbReference type="InterPro" id="IPR037524">
    <property type="entry name" value="PA14/GLEYA"/>
</dbReference>
<dbReference type="PANTHER" id="PTHR42721:SF3">
    <property type="entry name" value="BETA-D-XYLOSIDASE 5-RELATED"/>
    <property type="match status" value="1"/>
</dbReference>
<dbReference type="Gene3D" id="3.20.20.300">
    <property type="entry name" value="Glycoside hydrolase, family 3, N-terminal domain"/>
    <property type="match status" value="1"/>
</dbReference>
<dbReference type="GO" id="GO:0046556">
    <property type="term" value="F:alpha-L-arabinofuranosidase activity"/>
    <property type="evidence" value="ECO:0007669"/>
    <property type="project" value="TreeGrafter"/>
</dbReference>
<evidence type="ECO:0000256" key="11">
    <source>
        <dbReference type="ARBA" id="ARBA00026107"/>
    </source>
</evidence>
<keyword evidence="9" id="KW-0624">Polysaccharide degradation</keyword>
<evidence type="ECO:0000256" key="1">
    <source>
        <dbReference type="ARBA" id="ARBA00004851"/>
    </source>
</evidence>
<dbReference type="InterPro" id="IPR013783">
    <property type="entry name" value="Ig-like_fold"/>
</dbReference>
<evidence type="ECO:0000256" key="4">
    <source>
        <dbReference type="ARBA" id="ARBA00022729"/>
    </source>
</evidence>
<feature type="non-terminal residue" evidence="13">
    <location>
        <position position="1"/>
    </location>
</feature>
<feature type="non-terminal residue" evidence="13">
    <location>
        <position position="872"/>
    </location>
</feature>
<reference evidence="13 14" key="1">
    <citation type="submission" date="2018-05" db="EMBL/GenBank/DDBJ databases">
        <title>Draft genome sequence of Scytalidium lignicola DSM 105466, a ubiquitous saprotrophic fungus.</title>
        <authorList>
            <person name="Buettner E."/>
            <person name="Gebauer A.M."/>
            <person name="Hofrichter M."/>
            <person name="Liers C."/>
            <person name="Kellner H."/>
        </authorList>
    </citation>
    <scope>NUCLEOTIDE SEQUENCE [LARGE SCALE GENOMIC DNA]</scope>
    <source>
        <strain evidence="13 14">DSM 105466</strain>
    </source>
</reference>
<dbReference type="InterPro" id="IPR036881">
    <property type="entry name" value="Glyco_hydro_3_C_sf"/>
</dbReference>
<dbReference type="PANTHER" id="PTHR42721">
    <property type="entry name" value="SUGAR HYDROLASE-RELATED"/>
    <property type="match status" value="1"/>
</dbReference>
<name>A0A3E2HQ76_SCYLI</name>
<evidence type="ECO:0000256" key="5">
    <source>
        <dbReference type="ARBA" id="ARBA00022801"/>
    </source>
</evidence>
<gene>
    <name evidence="13" type="ORF">B7463_g839</name>
</gene>
<dbReference type="OrthoDB" id="2123594at2759"/>